<name>A0AAE9C5Q3_9CAUD</name>
<dbReference type="EMBL" id="MZ571830">
    <property type="protein sequence ID" value="UEP19643.1"/>
    <property type="molecule type" value="Genomic_DNA"/>
</dbReference>
<sequence>MWNFVELCEFLEIAFRKSGLENNRPPLRCVERTALYRKMTRVQP</sequence>
<organism evidence="1 2">
    <name type="scientific">Klebsiella phage vB_KpnS-VAC51</name>
    <dbReference type="NCBI Taxonomy" id="2866698"/>
    <lineage>
        <taxon>Viruses</taxon>
        <taxon>Duplodnaviria</taxon>
        <taxon>Heunggongvirae</taxon>
        <taxon>Uroviricota</taxon>
        <taxon>Caudoviricetes</taxon>
        <taxon>Demerecviridae</taxon>
        <taxon>Sugarlandvirus</taxon>
        <taxon>Sugarlandvirus VAC51</taxon>
    </lineage>
</organism>
<proteinExistence type="predicted"/>
<dbReference type="Proteomes" id="UP000828387">
    <property type="component" value="Segment"/>
</dbReference>
<accession>A0AAE9C5Q3</accession>
<evidence type="ECO:0000313" key="1">
    <source>
        <dbReference type="EMBL" id="UEP19643.1"/>
    </source>
</evidence>
<protein>
    <submittedName>
        <fullName evidence="1">Uncharacterized protein</fullName>
    </submittedName>
</protein>
<evidence type="ECO:0000313" key="2">
    <source>
        <dbReference type="Proteomes" id="UP000828387"/>
    </source>
</evidence>
<reference evidence="1 2" key="1">
    <citation type="submission" date="2021-07" db="EMBL/GenBank/DDBJ databases">
        <authorList>
            <person name="Bleriot I."/>
            <person name="Blasco L."/>
            <person name="Pacios O."/>
            <person name="Fernandez-Garcia L."/>
            <person name="Ambroa A."/>
            <person name="Lopez M."/>
            <person name="Ortiz-Cartagena C."/>
            <person name="Fernandez-Cuenca F."/>
            <person name="Oteo J."/>
            <person name="Pascual A."/>
            <person name="Martinez-Martinez L."/>
            <person name="Domingo-Calap P."/>
            <person name="Wood T.K."/>
            <person name="Tomas M."/>
        </authorList>
    </citation>
    <scope>NUCLEOTIDE SEQUENCE [LARGE SCALE GENOMIC DNA]</scope>
</reference>
<keyword evidence="2" id="KW-1185">Reference proteome</keyword>